<dbReference type="PANTHER" id="PTHR45860:SF1">
    <property type="entry name" value="TRANSLATION INITIATION FACTOR EIF-2B SUBUNIT ALPHA"/>
    <property type="match status" value="1"/>
</dbReference>
<dbReference type="InterPro" id="IPR037171">
    <property type="entry name" value="NagB/RpiA_transferase-like"/>
</dbReference>
<organism evidence="11 12">
    <name type="scientific">Pyrocoelia pectoralis</name>
    <dbReference type="NCBI Taxonomy" id="417401"/>
    <lineage>
        <taxon>Eukaryota</taxon>
        <taxon>Metazoa</taxon>
        <taxon>Ecdysozoa</taxon>
        <taxon>Arthropoda</taxon>
        <taxon>Hexapoda</taxon>
        <taxon>Insecta</taxon>
        <taxon>Pterygota</taxon>
        <taxon>Neoptera</taxon>
        <taxon>Endopterygota</taxon>
        <taxon>Coleoptera</taxon>
        <taxon>Polyphaga</taxon>
        <taxon>Elateriformia</taxon>
        <taxon>Elateroidea</taxon>
        <taxon>Lampyridae</taxon>
        <taxon>Lampyrinae</taxon>
        <taxon>Pyrocoelia</taxon>
    </lineage>
</organism>
<comment type="caution">
    <text evidence="11">The sequence shown here is derived from an EMBL/GenBank/DDBJ whole genome shotgun (WGS) entry which is preliminary data.</text>
</comment>
<dbReference type="EMBL" id="JAVRBK010000001">
    <property type="protein sequence ID" value="KAK5649918.1"/>
    <property type="molecule type" value="Genomic_DNA"/>
</dbReference>
<dbReference type="AlphaFoldDB" id="A0AAN7VVE4"/>
<protein>
    <recommendedName>
        <fullName evidence="7">Translation initiation factor eIF2B subunit alpha</fullName>
    </recommendedName>
    <alternativeName>
        <fullName evidence="8">eIF2B GDP-GTP exchange factor subunit alpha</fullName>
    </alternativeName>
</protein>
<sequence length="302" mass="33769">MLNETDIKSYFLNILNEENDVSAGVAAIRTLMKIIKYHDSGTIQGLLEDLKLGMEIMKNTNYPSAAITSGCGLFRRFITLAIKDTYTFAECQNVMLDRGNLFLNKLNASRNKIKKLACQFIVDGSRILTHSRSRVVLHALKEAAEQNRYFEVFVTKSAPDDSGERMYNDLRELKIPCTLIMDAAIGYIMESVDFVMVGAEAVVESGGIVNKIGSYTMALSAKAMNKPFYVLTESVKFSRLFPLNQSDLPDEYKYLPTARSGDLSKEDPLVDYTPPSYITLLFTDLGILTPSAVSDELIKLYL</sequence>
<dbReference type="InterPro" id="IPR042528">
    <property type="entry name" value="elF-2B_alpha_N"/>
</dbReference>
<dbReference type="Gene3D" id="3.40.50.10470">
    <property type="entry name" value="Translation initiation factor eif-2b, domain 2"/>
    <property type="match status" value="1"/>
</dbReference>
<evidence type="ECO:0000256" key="1">
    <source>
        <dbReference type="ARBA" id="ARBA00004514"/>
    </source>
</evidence>
<dbReference type="SUPFAM" id="SSF100950">
    <property type="entry name" value="NagB/RpiA/CoA transferase-like"/>
    <property type="match status" value="1"/>
</dbReference>
<comment type="subcellular location">
    <subcellularLocation>
        <location evidence="1">Cytoplasm</location>
        <location evidence="1">Cytosol</location>
    </subcellularLocation>
</comment>
<evidence type="ECO:0000256" key="3">
    <source>
        <dbReference type="ARBA" id="ARBA00022490"/>
    </source>
</evidence>
<evidence type="ECO:0000256" key="8">
    <source>
        <dbReference type="ARBA" id="ARBA00044236"/>
    </source>
</evidence>
<evidence type="ECO:0000313" key="11">
    <source>
        <dbReference type="EMBL" id="KAK5649918.1"/>
    </source>
</evidence>
<dbReference type="FunFam" id="3.40.50.10470:FF:000001">
    <property type="entry name" value="Translation initiation factor eIF-2B subunit alpha"/>
    <property type="match status" value="1"/>
</dbReference>
<proteinExistence type="inferred from homology"/>
<evidence type="ECO:0000256" key="7">
    <source>
        <dbReference type="ARBA" id="ARBA00044208"/>
    </source>
</evidence>
<dbReference type="PANTHER" id="PTHR45860">
    <property type="entry name" value="TRANSLATION INITIATION FACTOR EIF-2B SUBUNIT ALPHA"/>
    <property type="match status" value="1"/>
</dbReference>
<dbReference type="GO" id="GO:0003743">
    <property type="term" value="F:translation initiation factor activity"/>
    <property type="evidence" value="ECO:0007669"/>
    <property type="project" value="UniProtKB-KW"/>
</dbReference>
<dbReference type="Proteomes" id="UP001329430">
    <property type="component" value="Chromosome 1"/>
</dbReference>
<evidence type="ECO:0000256" key="4">
    <source>
        <dbReference type="ARBA" id="ARBA00022540"/>
    </source>
</evidence>
<dbReference type="Pfam" id="PF01008">
    <property type="entry name" value="IF-2B"/>
    <property type="match status" value="1"/>
</dbReference>
<dbReference type="GO" id="GO:0005829">
    <property type="term" value="C:cytosol"/>
    <property type="evidence" value="ECO:0007669"/>
    <property type="project" value="UniProtKB-SubCell"/>
</dbReference>
<accession>A0AAN7VVE4</accession>
<reference evidence="11 12" key="1">
    <citation type="journal article" date="2024" name="Insects">
        <title>An Improved Chromosome-Level Genome Assembly of the Firefly Pyrocoelia pectoralis.</title>
        <authorList>
            <person name="Fu X."/>
            <person name="Meyer-Rochow V.B."/>
            <person name="Ballantyne L."/>
            <person name="Zhu X."/>
        </authorList>
    </citation>
    <scope>NUCLEOTIDE SEQUENCE [LARGE SCALE GENOMIC DNA]</scope>
    <source>
        <strain evidence="11">XCY_ONT2</strain>
    </source>
</reference>
<name>A0AAN7VVE4_9COLE</name>
<dbReference type="InterPro" id="IPR000649">
    <property type="entry name" value="IF-2B-related"/>
</dbReference>
<gene>
    <name evidence="11" type="ORF">RI129_000947</name>
</gene>
<comment type="function">
    <text evidence="6">Acts as a component of the translation initiation factor 2B (eIF2B) complex, which catalyzes the exchange of GDP for GTP on eukaryotic initiation factor 2 (eIF2) gamma subunit. Its guanine nucleotide exchange factor activity is repressed when bound to eIF2 complex phosphorylated on the alpha subunit, thereby limiting the amount of methionyl-initiator methionine tRNA available to the ribosome and consequently global translation is repressed.</text>
</comment>
<keyword evidence="12" id="KW-1185">Reference proteome</keyword>
<dbReference type="GO" id="GO:0005851">
    <property type="term" value="C:eukaryotic translation initiation factor 2B complex"/>
    <property type="evidence" value="ECO:0007669"/>
    <property type="project" value="TreeGrafter"/>
</dbReference>
<dbReference type="Gene3D" id="1.20.120.1070">
    <property type="entry name" value="Translation initiation factor eIF-2B, N-terminal domain"/>
    <property type="match status" value="1"/>
</dbReference>
<comment type="subunit">
    <text evidence="9">Component of the translation initiation factor 2B (eIF2B) complex which is a heterodecamer of two sets of five different subunits: alpha, beta, gamma, delta and epsilon. Subunits alpha, beta and delta comprise a regulatory subcomplex and subunits epsilon and gamma comprise a catalytic subcomplex. Within the complex, the hexameric regulatory complex resides at the center, with the two heterodimeric catalytic subcomplexes bound on opposite sides.</text>
</comment>
<dbReference type="GO" id="GO:0005085">
    <property type="term" value="F:guanyl-nucleotide exchange factor activity"/>
    <property type="evidence" value="ECO:0007669"/>
    <property type="project" value="TreeGrafter"/>
</dbReference>
<evidence type="ECO:0000256" key="10">
    <source>
        <dbReference type="RuleBase" id="RU003814"/>
    </source>
</evidence>
<dbReference type="InterPro" id="IPR042529">
    <property type="entry name" value="IF_2B-like_C"/>
</dbReference>
<evidence type="ECO:0000313" key="12">
    <source>
        <dbReference type="Proteomes" id="UP001329430"/>
    </source>
</evidence>
<evidence type="ECO:0000256" key="6">
    <source>
        <dbReference type="ARBA" id="ARBA00043898"/>
    </source>
</evidence>
<dbReference type="InterPro" id="IPR051501">
    <property type="entry name" value="eIF2B_alpha/beta/delta"/>
</dbReference>
<keyword evidence="3" id="KW-0963">Cytoplasm</keyword>
<evidence type="ECO:0000256" key="2">
    <source>
        <dbReference type="ARBA" id="ARBA00007251"/>
    </source>
</evidence>
<evidence type="ECO:0000256" key="9">
    <source>
        <dbReference type="ARBA" id="ARBA00046432"/>
    </source>
</evidence>
<evidence type="ECO:0000256" key="5">
    <source>
        <dbReference type="ARBA" id="ARBA00022917"/>
    </source>
</evidence>
<keyword evidence="5" id="KW-0648">Protein biosynthesis</keyword>
<comment type="similarity">
    <text evidence="2 10">Belongs to the eIF-2B alpha/beta/delta subunits family.</text>
</comment>
<keyword evidence="4" id="KW-0396">Initiation factor</keyword>